<keyword evidence="3" id="KW-1185">Reference proteome</keyword>
<organism evidence="2 3">
    <name type="scientific">Aspergillus keveii</name>
    <dbReference type="NCBI Taxonomy" id="714993"/>
    <lineage>
        <taxon>Eukaryota</taxon>
        <taxon>Fungi</taxon>
        <taxon>Dikarya</taxon>
        <taxon>Ascomycota</taxon>
        <taxon>Pezizomycotina</taxon>
        <taxon>Eurotiomycetes</taxon>
        <taxon>Eurotiomycetidae</taxon>
        <taxon>Eurotiales</taxon>
        <taxon>Aspergillaceae</taxon>
        <taxon>Aspergillus</taxon>
        <taxon>Aspergillus subgen. Nidulantes</taxon>
    </lineage>
</organism>
<dbReference type="EMBL" id="JBFTWV010000004">
    <property type="protein sequence ID" value="KAL2800218.1"/>
    <property type="molecule type" value="Genomic_DNA"/>
</dbReference>
<sequence length="184" mass="20763">MTRDSPPISSLSIFLKLGFPSNPSKHYSQRRPIIIKADPFSIAGSTVGVVSLGLQVCGLLITYYRSVKDADQDIQSISNKSAGLRVPLKTLRDILEEYKFPDPETHPWTIGSTAQSDIRDDLKDKVQVIVTAIERLKASIDKYCLSTSQGLDGRFRAGYKKLVYHFRKDTLRDMIRDLDEIQMN</sequence>
<gene>
    <name evidence="2" type="ORF">BJX66DRAFT_182112</name>
</gene>
<keyword evidence="1" id="KW-1133">Transmembrane helix</keyword>
<name>A0ABR4GME9_9EURO</name>
<protein>
    <recommendedName>
        <fullName evidence="4">Fungal N-terminal domain-containing protein</fullName>
    </recommendedName>
</protein>
<feature type="transmembrane region" description="Helical" evidence="1">
    <location>
        <begin position="40"/>
        <end position="64"/>
    </location>
</feature>
<keyword evidence="1" id="KW-0472">Membrane</keyword>
<proteinExistence type="predicted"/>
<evidence type="ECO:0000313" key="2">
    <source>
        <dbReference type="EMBL" id="KAL2800218.1"/>
    </source>
</evidence>
<accession>A0ABR4GME9</accession>
<evidence type="ECO:0000256" key="1">
    <source>
        <dbReference type="SAM" id="Phobius"/>
    </source>
</evidence>
<evidence type="ECO:0008006" key="4">
    <source>
        <dbReference type="Google" id="ProtNLM"/>
    </source>
</evidence>
<comment type="caution">
    <text evidence="2">The sequence shown here is derived from an EMBL/GenBank/DDBJ whole genome shotgun (WGS) entry which is preliminary data.</text>
</comment>
<keyword evidence="1" id="KW-0812">Transmembrane</keyword>
<evidence type="ECO:0000313" key="3">
    <source>
        <dbReference type="Proteomes" id="UP001610563"/>
    </source>
</evidence>
<dbReference type="Proteomes" id="UP001610563">
    <property type="component" value="Unassembled WGS sequence"/>
</dbReference>
<reference evidence="2 3" key="1">
    <citation type="submission" date="2024-07" db="EMBL/GenBank/DDBJ databases">
        <title>Section-level genome sequencing and comparative genomics of Aspergillus sections Usti and Cavernicolus.</title>
        <authorList>
            <consortium name="Lawrence Berkeley National Laboratory"/>
            <person name="Nybo J.L."/>
            <person name="Vesth T.C."/>
            <person name="Theobald S."/>
            <person name="Frisvad J.C."/>
            <person name="Larsen T.O."/>
            <person name="Kjaerboelling I."/>
            <person name="Rothschild-Mancinelli K."/>
            <person name="Lyhne E.K."/>
            <person name="Kogle M.E."/>
            <person name="Barry K."/>
            <person name="Clum A."/>
            <person name="Na H."/>
            <person name="Ledsgaard L."/>
            <person name="Lin J."/>
            <person name="Lipzen A."/>
            <person name="Kuo A."/>
            <person name="Riley R."/>
            <person name="Mondo S."/>
            <person name="Labutti K."/>
            <person name="Haridas S."/>
            <person name="Pangalinan J."/>
            <person name="Salamov A.A."/>
            <person name="Simmons B.A."/>
            <person name="Magnuson J.K."/>
            <person name="Chen J."/>
            <person name="Drula E."/>
            <person name="Henrissat B."/>
            <person name="Wiebenga A."/>
            <person name="Lubbers R.J."/>
            <person name="Gomes A.C."/>
            <person name="Makela M.R."/>
            <person name="Stajich J."/>
            <person name="Grigoriev I.V."/>
            <person name="Mortensen U.H."/>
            <person name="De Vries R.P."/>
            <person name="Baker S.E."/>
            <person name="Andersen M.R."/>
        </authorList>
    </citation>
    <scope>NUCLEOTIDE SEQUENCE [LARGE SCALE GENOMIC DNA]</scope>
    <source>
        <strain evidence="2 3">CBS 209.92</strain>
    </source>
</reference>